<feature type="domain" description="Heme haloperoxidase family profile" evidence="10">
    <location>
        <begin position="20"/>
        <end position="232"/>
    </location>
</feature>
<keyword evidence="9" id="KW-0732">Signal</keyword>
<evidence type="ECO:0000313" key="12">
    <source>
        <dbReference type="Proteomes" id="UP001281614"/>
    </source>
</evidence>
<evidence type="ECO:0000259" key="10">
    <source>
        <dbReference type="PROSITE" id="PS51405"/>
    </source>
</evidence>
<keyword evidence="2" id="KW-0575">Peroxidase</keyword>
<dbReference type="Proteomes" id="UP001281614">
    <property type="component" value="Unassembled WGS sequence"/>
</dbReference>
<keyword evidence="6" id="KW-0408">Iron</keyword>
<feature type="chain" id="PRO_5042059249" evidence="9">
    <location>
        <begin position="18"/>
        <end position="801"/>
    </location>
</feature>
<evidence type="ECO:0000256" key="3">
    <source>
        <dbReference type="ARBA" id="ARBA00022617"/>
    </source>
</evidence>
<dbReference type="PANTHER" id="PTHR33577">
    <property type="entry name" value="STERIGMATOCYSTIN BIOSYNTHESIS PEROXIDASE STCC-RELATED"/>
    <property type="match status" value="1"/>
</dbReference>
<reference evidence="11" key="1">
    <citation type="submission" date="2023-02" db="EMBL/GenBank/DDBJ databases">
        <title>Colletotrichum kahawae CIFC_Que2 genome sequencing and assembly.</title>
        <authorList>
            <person name="Baroncelli R."/>
        </authorList>
    </citation>
    <scope>NUCLEOTIDE SEQUENCE</scope>
    <source>
        <strain evidence="11">CIFC_Que2</strain>
    </source>
</reference>
<comment type="caution">
    <text evidence="11">The sequence shown here is derived from an EMBL/GenBank/DDBJ whole genome shotgun (WGS) entry which is preliminary data.</text>
</comment>
<feature type="signal peptide" evidence="9">
    <location>
        <begin position="1"/>
        <end position="17"/>
    </location>
</feature>
<dbReference type="Gene3D" id="1.10.489.10">
    <property type="entry name" value="Chloroperoxidase-like"/>
    <property type="match status" value="1"/>
</dbReference>
<keyword evidence="4" id="KW-0479">Metal-binding</keyword>
<dbReference type="InterPro" id="IPR000028">
    <property type="entry name" value="Chloroperoxidase"/>
</dbReference>
<proteinExistence type="inferred from homology"/>
<dbReference type="PROSITE" id="PS51405">
    <property type="entry name" value="HEME_HALOPEROXIDASE"/>
    <property type="match status" value="1"/>
</dbReference>
<comment type="similarity">
    <text evidence="7">Belongs to the chloroperoxidase family.</text>
</comment>
<sequence>MRVSFVSFALFTASVLGQDAEHQWQAAGVNDLRSPCPLLNSLANHGYLPRTGRNISVDALIDGMHAGLNLREDAKLFFRLQGNKALTASSTGDAQTFHLSDLITHDLIEHDASLSRADIHFGDNWSFNQTIFDETKLYWPADLISISDAAKALVARQKTAKAVNPEFNLPLDGYTNSLGQTAMYLGLFGDYEDGYARKDWVVYFFENERLPFELGWARRSDDDKIPATGILALTTKVAVHYLAAKIGLPSIKNNIPQIRVPSPASSILITRIPPPTSSPYGRNNHPSRPHYCQTHLPSPVLPTSDPSHPPPLFPTARKGGLGYPLQKVDLARLPGPSRTLNVQTPATGRPSRATRRVAAHVPVHTPIARARLAPTESGGMSGDTVEATATVTGSSQSSFPSHPQQQKPHQTKMPSSQKPKMLLMGATGYVGGSVLHHLLAHPDLTTTITPSNPIPLPIRPGTTTSSPSRAEQLTAAYGPRVRPVHITSLDDAQTLTRLASQHDLVINAASGFHPSSAEALVLGLAQRRKTHHRPGGPQPWMIHTSGTSNIADRPLTGVPRPDAEPDDANAASVFAFAEAENRREWYPQRAAELVVLRTASETGVSAASIQAPCIFGTGTGLFNRAGLMVPVMMSFVLTHGFGIRVGDGTGCIDTVHVADLADLYVLCVLDIVHRGGANGPSGTEGIIFPAVGRTLTAEIPRRCLDVAFATGNLPLEDGPQGKEIREWSIEDAAGTTAGNVAVAETGYAGHRKTKGSVARERLGWEPAFLEEAWEREFEAELRAALNGQRGSTMAACIANTK</sequence>
<dbReference type="InterPro" id="IPR005097">
    <property type="entry name" value="Sacchrp_dh_NADP-bd"/>
</dbReference>
<dbReference type="Gene3D" id="3.40.50.720">
    <property type="entry name" value="NAD(P)-binding Rossmann-like Domain"/>
    <property type="match status" value="1"/>
</dbReference>
<dbReference type="AlphaFoldDB" id="A0AAD9YFM6"/>
<feature type="region of interest" description="Disordered" evidence="8">
    <location>
        <begin position="335"/>
        <end position="356"/>
    </location>
</feature>
<comment type="cofactor">
    <cofactor evidence="1">
        <name>heme b</name>
        <dbReference type="ChEBI" id="CHEBI:60344"/>
    </cofactor>
</comment>
<dbReference type="InterPro" id="IPR036291">
    <property type="entry name" value="NAD(P)-bd_dom_sf"/>
</dbReference>
<keyword evidence="12" id="KW-1185">Reference proteome</keyword>
<protein>
    <submittedName>
        <fullName evidence="11">Nad dependent epimerase dehydratase family protein</fullName>
    </submittedName>
</protein>
<evidence type="ECO:0000256" key="7">
    <source>
        <dbReference type="ARBA" id="ARBA00025795"/>
    </source>
</evidence>
<keyword evidence="5" id="KW-0560">Oxidoreductase</keyword>
<evidence type="ECO:0000256" key="8">
    <source>
        <dbReference type="SAM" id="MobiDB-lite"/>
    </source>
</evidence>
<accession>A0AAD9YFM6</accession>
<evidence type="ECO:0000256" key="5">
    <source>
        <dbReference type="ARBA" id="ARBA00023002"/>
    </source>
</evidence>
<name>A0AAD9YFM6_COLKA</name>
<dbReference type="PANTHER" id="PTHR33577:SF19">
    <property type="entry name" value="HEME HALOPEROXIDASE FAMILY PROFILE DOMAIN-CONTAINING PROTEIN-RELATED"/>
    <property type="match status" value="1"/>
</dbReference>
<evidence type="ECO:0000256" key="6">
    <source>
        <dbReference type="ARBA" id="ARBA00023004"/>
    </source>
</evidence>
<dbReference type="Pfam" id="PF01328">
    <property type="entry name" value="Peroxidase_2"/>
    <property type="match status" value="1"/>
</dbReference>
<dbReference type="SUPFAM" id="SSF47571">
    <property type="entry name" value="Cloroperoxidase"/>
    <property type="match status" value="1"/>
</dbReference>
<keyword evidence="3" id="KW-0349">Heme</keyword>
<feature type="compositionally biased region" description="Low complexity" evidence="8">
    <location>
        <begin position="394"/>
        <end position="408"/>
    </location>
</feature>
<dbReference type="SUPFAM" id="SSF51735">
    <property type="entry name" value="NAD(P)-binding Rossmann-fold domains"/>
    <property type="match status" value="1"/>
</dbReference>
<dbReference type="InterPro" id="IPR036851">
    <property type="entry name" value="Chloroperoxidase-like_sf"/>
</dbReference>
<feature type="region of interest" description="Disordered" evidence="8">
    <location>
        <begin position="370"/>
        <end position="416"/>
    </location>
</feature>
<evidence type="ECO:0000256" key="1">
    <source>
        <dbReference type="ARBA" id="ARBA00001970"/>
    </source>
</evidence>
<evidence type="ECO:0000256" key="4">
    <source>
        <dbReference type="ARBA" id="ARBA00022723"/>
    </source>
</evidence>
<organism evidence="11 12">
    <name type="scientific">Colletotrichum kahawae</name>
    <name type="common">Coffee berry disease fungus</name>
    <dbReference type="NCBI Taxonomy" id="34407"/>
    <lineage>
        <taxon>Eukaryota</taxon>
        <taxon>Fungi</taxon>
        <taxon>Dikarya</taxon>
        <taxon>Ascomycota</taxon>
        <taxon>Pezizomycotina</taxon>
        <taxon>Sordariomycetes</taxon>
        <taxon>Hypocreomycetidae</taxon>
        <taxon>Glomerellales</taxon>
        <taxon>Glomerellaceae</taxon>
        <taxon>Colletotrichum</taxon>
        <taxon>Colletotrichum gloeosporioides species complex</taxon>
    </lineage>
</organism>
<evidence type="ECO:0000256" key="9">
    <source>
        <dbReference type="SAM" id="SignalP"/>
    </source>
</evidence>
<dbReference type="EMBL" id="VYYT01000176">
    <property type="protein sequence ID" value="KAK2760064.1"/>
    <property type="molecule type" value="Genomic_DNA"/>
</dbReference>
<dbReference type="GO" id="GO:0046872">
    <property type="term" value="F:metal ion binding"/>
    <property type="evidence" value="ECO:0007669"/>
    <property type="project" value="UniProtKB-KW"/>
</dbReference>
<evidence type="ECO:0000256" key="2">
    <source>
        <dbReference type="ARBA" id="ARBA00022559"/>
    </source>
</evidence>
<dbReference type="GO" id="GO:0004601">
    <property type="term" value="F:peroxidase activity"/>
    <property type="evidence" value="ECO:0007669"/>
    <property type="project" value="UniProtKB-KW"/>
</dbReference>
<evidence type="ECO:0000313" key="11">
    <source>
        <dbReference type="EMBL" id="KAK2760064.1"/>
    </source>
</evidence>
<gene>
    <name evidence="11" type="ORF">CKAH01_16609</name>
</gene>
<dbReference type="Pfam" id="PF03435">
    <property type="entry name" value="Sacchrp_dh_NADP"/>
    <property type="match status" value="1"/>
</dbReference>